<protein>
    <recommendedName>
        <fullName evidence="3">Pre-rRNA-processing protein RIX1</fullName>
    </recommendedName>
</protein>
<sequence>MDVPHQLQTLLQFLVTDASSIAHLAYILDHLSSSCLAPSPHLQKWVTRVTSLMHSKDPATRWAAICIAYRMSFLSRSLLIENAQSWVGIILPSLTKPEPVPVLRASMRYLTLVFSAAGHNLEFQRQVAVPIVPKVSSALLTIAEKHNDRDIKNSSIRSLAQLVPLYPSLHKALSQRLFAVCHQIFSGSTHHATESLLDATVNLYAVLHFLGGKVGGTHLWRNSLDEVLQFSWSSWLTLRTTFPTSASHKVTAYFRSPNGKLPDSLLHADAMAGNPLTTVALNLDRLKCGVNAIGALLRVPVNRPVRVPIGHLATLCWCLLTSTHDDEGQAHFNPHVRTAESAVVPQIWAHGCRLLSCLTQTAQELLAPHTSKLIMIISSHLEDNLESPQRHSFLRCAYHLLHFCPVVGSSLAVNRLLKATISILSPLYLHQPRTESNPGAGSQSRANKKRRREYEADSILSTSNIALCARTDECDTLITALDVVDQCMRNAELVPSTRSLANRVLLSILLSLSSIPPSSLSSDPNFHGRVLEKVRDMCVDNVQGTSYAMSKSTSLVLHTFFSKNLATRDKLHSHVDLLLHPRRPPFVRMLPTVESLSLVSAEESTEERATRQSLDLVFGNGEMCAFTSEPQTHPEPVIHNSLTVDQQTHPNPSPERALLTFITPYPQATSDTGNLSMEMPTPPAAPVAAPLQAIPDAPTESHLPIPPKEPASSVYVAPMLVDESDHEEVPTIDLGSDSDDD</sequence>
<dbReference type="SUPFAM" id="SSF48371">
    <property type="entry name" value="ARM repeat"/>
    <property type="match status" value="1"/>
</dbReference>
<organism evidence="7 8">
    <name type="scientific">Boletus edulis BED1</name>
    <dbReference type="NCBI Taxonomy" id="1328754"/>
    <lineage>
        <taxon>Eukaryota</taxon>
        <taxon>Fungi</taxon>
        <taxon>Dikarya</taxon>
        <taxon>Basidiomycota</taxon>
        <taxon>Agaricomycotina</taxon>
        <taxon>Agaricomycetes</taxon>
        <taxon>Agaricomycetidae</taxon>
        <taxon>Boletales</taxon>
        <taxon>Boletineae</taxon>
        <taxon>Boletaceae</taxon>
        <taxon>Boletoideae</taxon>
        <taxon>Boletus</taxon>
    </lineage>
</organism>
<dbReference type="EMBL" id="WHUW01000002">
    <property type="protein sequence ID" value="KAF8450492.1"/>
    <property type="molecule type" value="Genomic_DNA"/>
</dbReference>
<evidence type="ECO:0000259" key="6">
    <source>
        <dbReference type="Pfam" id="PF08167"/>
    </source>
</evidence>
<accession>A0AAD4C7S7</accession>
<reference evidence="7" key="1">
    <citation type="submission" date="2019-10" db="EMBL/GenBank/DDBJ databases">
        <authorList>
            <consortium name="DOE Joint Genome Institute"/>
            <person name="Kuo A."/>
            <person name="Miyauchi S."/>
            <person name="Kiss E."/>
            <person name="Drula E."/>
            <person name="Kohler A."/>
            <person name="Sanchez-Garcia M."/>
            <person name="Andreopoulos B."/>
            <person name="Barry K.W."/>
            <person name="Bonito G."/>
            <person name="Buee M."/>
            <person name="Carver A."/>
            <person name="Chen C."/>
            <person name="Cichocki N."/>
            <person name="Clum A."/>
            <person name="Culley D."/>
            <person name="Crous P.W."/>
            <person name="Fauchery L."/>
            <person name="Girlanda M."/>
            <person name="Hayes R."/>
            <person name="Keri Z."/>
            <person name="LaButti K."/>
            <person name="Lipzen A."/>
            <person name="Lombard V."/>
            <person name="Magnuson J."/>
            <person name="Maillard F."/>
            <person name="Morin E."/>
            <person name="Murat C."/>
            <person name="Nolan M."/>
            <person name="Ohm R."/>
            <person name="Pangilinan J."/>
            <person name="Pereira M."/>
            <person name="Perotto S."/>
            <person name="Peter M."/>
            <person name="Riley R."/>
            <person name="Sitrit Y."/>
            <person name="Stielow B."/>
            <person name="Szollosi G."/>
            <person name="Zifcakova L."/>
            <person name="Stursova M."/>
            <person name="Spatafora J.W."/>
            <person name="Tedersoo L."/>
            <person name="Vaario L.-M."/>
            <person name="Yamada A."/>
            <person name="Yan M."/>
            <person name="Wang P."/>
            <person name="Xu J."/>
            <person name="Bruns T."/>
            <person name="Baldrian P."/>
            <person name="Vilgalys R."/>
            <person name="Henrissat B."/>
            <person name="Grigoriev I.V."/>
            <person name="Hibbett D."/>
            <person name="Nagy L.G."/>
            <person name="Martin F.M."/>
        </authorList>
    </citation>
    <scope>NUCLEOTIDE SEQUENCE</scope>
    <source>
        <strain evidence="7">BED1</strain>
    </source>
</reference>
<evidence type="ECO:0000313" key="8">
    <source>
        <dbReference type="Proteomes" id="UP001194468"/>
    </source>
</evidence>
<dbReference type="Pfam" id="PF08167">
    <property type="entry name" value="RIX1"/>
    <property type="match status" value="1"/>
</dbReference>
<gene>
    <name evidence="7" type="ORF">L210DRAFT_3469480</name>
</gene>
<keyword evidence="4" id="KW-0539">Nucleus</keyword>
<evidence type="ECO:0000256" key="4">
    <source>
        <dbReference type="ARBA" id="ARBA00023242"/>
    </source>
</evidence>
<feature type="compositionally biased region" description="Polar residues" evidence="5">
    <location>
        <begin position="434"/>
        <end position="445"/>
    </location>
</feature>
<reference evidence="7" key="2">
    <citation type="journal article" date="2020" name="Nat. Commun.">
        <title>Large-scale genome sequencing of mycorrhizal fungi provides insights into the early evolution of symbiotic traits.</title>
        <authorList>
            <person name="Miyauchi S."/>
            <person name="Kiss E."/>
            <person name="Kuo A."/>
            <person name="Drula E."/>
            <person name="Kohler A."/>
            <person name="Sanchez-Garcia M."/>
            <person name="Morin E."/>
            <person name="Andreopoulos B."/>
            <person name="Barry K.W."/>
            <person name="Bonito G."/>
            <person name="Buee M."/>
            <person name="Carver A."/>
            <person name="Chen C."/>
            <person name="Cichocki N."/>
            <person name="Clum A."/>
            <person name="Culley D."/>
            <person name="Crous P.W."/>
            <person name="Fauchery L."/>
            <person name="Girlanda M."/>
            <person name="Hayes R.D."/>
            <person name="Keri Z."/>
            <person name="LaButti K."/>
            <person name="Lipzen A."/>
            <person name="Lombard V."/>
            <person name="Magnuson J."/>
            <person name="Maillard F."/>
            <person name="Murat C."/>
            <person name="Nolan M."/>
            <person name="Ohm R.A."/>
            <person name="Pangilinan J."/>
            <person name="Pereira M.F."/>
            <person name="Perotto S."/>
            <person name="Peter M."/>
            <person name="Pfister S."/>
            <person name="Riley R."/>
            <person name="Sitrit Y."/>
            <person name="Stielow J.B."/>
            <person name="Szollosi G."/>
            <person name="Zifcakova L."/>
            <person name="Stursova M."/>
            <person name="Spatafora J.W."/>
            <person name="Tedersoo L."/>
            <person name="Vaario L.M."/>
            <person name="Yamada A."/>
            <person name="Yan M."/>
            <person name="Wang P."/>
            <person name="Xu J."/>
            <person name="Bruns T."/>
            <person name="Baldrian P."/>
            <person name="Vilgalys R."/>
            <person name="Dunand C."/>
            <person name="Henrissat B."/>
            <person name="Grigoriev I.V."/>
            <person name="Hibbett D."/>
            <person name="Nagy L.G."/>
            <person name="Martin F.M."/>
        </authorList>
    </citation>
    <scope>NUCLEOTIDE SEQUENCE</scope>
    <source>
        <strain evidence="7">BED1</strain>
    </source>
</reference>
<feature type="region of interest" description="Disordered" evidence="5">
    <location>
        <begin position="721"/>
        <end position="741"/>
    </location>
</feature>
<comment type="caution">
    <text evidence="7">The sequence shown here is derived from an EMBL/GenBank/DDBJ whole genome shotgun (WGS) entry which is preliminary data.</text>
</comment>
<comment type="subcellular location">
    <subcellularLocation>
        <location evidence="1">Nucleus</location>
    </subcellularLocation>
</comment>
<name>A0AAD4C7S7_BOLED</name>
<dbReference type="Gene3D" id="1.25.10.10">
    <property type="entry name" value="Leucine-rich Repeat Variant"/>
    <property type="match status" value="1"/>
</dbReference>
<dbReference type="Proteomes" id="UP001194468">
    <property type="component" value="Unassembled WGS sequence"/>
</dbReference>
<dbReference type="PANTHER" id="PTHR34105">
    <property type="entry name" value="PROLINE-, GLUTAMIC ACID- AND LEUCINE-RICH PROTEIN 1"/>
    <property type="match status" value="1"/>
</dbReference>
<dbReference type="InterPro" id="IPR016024">
    <property type="entry name" value="ARM-type_fold"/>
</dbReference>
<feature type="domain" description="Pre-rRNA-processing protein RIX1 N-terminal" evidence="6">
    <location>
        <begin position="15"/>
        <end position="190"/>
    </location>
</feature>
<proteinExistence type="inferred from homology"/>
<evidence type="ECO:0000256" key="2">
    <source>
        <dbReference type="ARBA" id="ARBA00010511"/>
    </source>
</evidence>
<dbReference type="GO" id="GO:0005634">
    <property type="term" value="C:nucleus"/>
    <property type="evidence" value="ECO:0007669"/>
    <property type="project" value="UniProtKB-SubCell"/>
</dbReference>
<comment type="similarity">
    <text evidence="2">Belongs to the RIX1/PELP1 family.</text>
</comment>
<evidence type="ECO:0000256" key="1">
    <source>
        <dbReference type="ARBA" id="ARBA00004123"/>
    </source>
</evidence>
<keyword evidence="8" id="KW-1185">Reference proteome</keyword>
<dbReference type="InterPro" id="IPR012583">
    <property type="entry name" value="RIX1_N"/>
</dbReference>
<dbReference type="PANTHER" id="PTHR34105:SF1">
    <property type="entry name" value="PROLINE-, GLUTAMIC ACID- AND LEUCINE-RICH PROTEIN 1"/>
    <property type="match status" value="1"/>
</dbReference>
<dbReference type="GO" id="GO:0006364">
    <property type="term" value="P:rRNA processing"/>
    <property type="evidence" value="ECO:0007669"/>
    <property type="project" value="TreeGrafter"/>
</dbReference>
<evidence type="ECO:0000256" key="5">
    <source>
        <dbReference type="SAM" id="MobiDB-lite"/>
    </source>
</evidence>
<dbReference type="InterPro" id="IPR011989">
    <property type="entry name" value="ARM-like"/>
</dbReference>
<evidence type="ECO:0000256" key="3">
    <source>
        <dbReference type="ARBA" id="ARBA00021502"/>
    </source>
</evidence>
<feature type="region of interest" description="Disordered" evidence="5">
    <location>
        <begin position="433"/>
        <end position="454"/>
    </location>
</feature>
<dbReference type="AlphaFoldDB" id="A0AAD4C7S7"/>
<evidence type="ECO:0000313" key="7">
    <source>
        <dbReference type="EMBL" id="KAF8450492.1"/>
    </source>
</evidence>